<dbReference type="InterPro" id="IPR020965">
    <property type="entry name" value="Prenyltransferase_CloQ"/>
</dbReference>
<organism evidence="4 5">
    <name type="scientific">Streptomyces venezuelae</name>
    <dbReference type="NCBI Taxonomy" id="54571"/>
    <lineage>
        <taxon>Bacteria</taxon>
        <taxon>Bacillati</taxon>
        <taxon>Actinomycetota</taxon>
        <taxon>Actinomycetes</taxon>
        <taxon>Kitasatosporales</taxon>
        <taxon>Streptomycetaceae</taxon>
        <taxon>Streptomyces</taxon>
    </lineage>
</organism>
<reference evidence="4 5" key="1">
    <citation type="submission" date="2018-05" db="EMBL/GenBank/DDBJ databases">
        <title>Streptomyces venezuelae.</title>
        <authorList>
            <person name="Kim W."/>
            <person name="Lee N."/>
            <person name="Cho B.-K."/>
        </authorList>
    </citation>
    <scope>NUCLEOTIDE SEQUENCE [LARGE SCALE GENOMIC DNA]</scope>
    <source>
        <strain evidence="4 5">ATCC 14584</strain>
    </source>
</reference>
<protein>
    <submittedName>
        <fullName evidence="4">Prenyltransferase</fullName>
    </submittedName>
</protein>
<proteinExistence type="inferred from homology"/>
<accession>A0A5P2BSR0</accession>
<dbReference type="AlphaFoldDB" id="A0A5P2BSR0"/>
<evidence type="ECO:0000313" key="5">
    <source>
        <dbReference type="Proteomes" id="UP000322927"/>
    </source>
</evidence>
<evidence type="ECO:0000256" key="2">
    <source>
        <dbReference type="ARBA" id="ARBA00022602"/>
    </source>
</evidence>
<dbReference type="SFLD" id="SFLDG01163">
    <property type="entry name" value="II"/>
    <property type="match status" value="1"/>
</dbReference>
<dbReference type="RefSeq" id="WP_150213410.1">
    <property type="nucleotide sequence ID" value="NZ_CP029192.1"/>
</dbReference>
<sequence length="305" mass="34175">MSETSELTELYSAIEESARLFDVPYSHDTVSPILTAYQDAIPNSSIAFRMGTGKRYSNDVDWRFTVPPGDVSPYDVALSHGLIESTGHPVFSLLPQVAERHDVNFYGVDFGVAGGLKKMYVAFPADGWLRLSTLLDLPSMPPSVADNLDFFTRHGMAGQQIPTLSIDYRHRTVNLYFNGLPTDKDSVRSIFQDLQLPQPSEQLTTLSERAIGAYATLGWESSKIERFSFSIVAENPADLPVPMEPEIEKFLTGIRHRAADDKFFYYAAASSTGEEIYKIQSYYRFKPWLNPMLESESAAPDSRDD</sequence>
<dbReference type="CDD" id="cd13931">
    <property type="entry name" value="PT-CloQ_NphB"/>
    <property type="match status" value="1"/>
</dbReference>
<dbReference type="GO" id="GO:0004659">
    <property type="term" value="F:prenyltransferase activity"/>
    <property type="evidence" value="ECO:0007669"/>
    <property type="project" value="UniProtKB-KW"/>
</dbReference>
<name>A0A5P2BSR0_STRVZ</name>
<comment type="similarity">
    <text evidence="1">Belongs to the aromatic prenyltransferase family.</text>
</comment>
<dbReference type="Pfam" id="PF11468">
    <property type="entry name" value="PTase_Orf2"/>
    <property type="match status" value="1"/>
</dbReference>
<dbReference type="Proteomes" id="UP000322927">
    <property type="component" value="Chromosome"/>
</dbReference>
<evidence type="ECO:0000256" key="1">
    <source>
        <dbReference type="ARBA" id="ARBA00005368"/>
    </source>
</evidence>
<dbReference type="InterPro" id="IPR036239">
    <property type="entry name" value="PrenylTrfase-like_sf"/>
</dbReference>
<dbReference type="SFLD" id="SFLDS00036">
    <property type="entry name" value="Aromatic_Prenyltransferase"/>
    <property type="match status" value="1"/>
</dbReference>
<dbReference type="SUPFAM" id="SSF143492">
    <property type="entry name" value="Prenyltransferase-like"/>
    <property type="match status" value="1"/>
</dbReference>
<evidence type="ECO:0000313" key="4">
    <source>
        <dbReference type="EMBL" id="QES32111.1"/>
    </source>
</evidence>
<keyword evidence="2" id="KW-0637">Prenyltransferase</keyword>
<gene>
    <name evidence="4" type="ORF">DEJ48_00565</name>
</gene>
<dbReference type="OrthoDB" id="4515750at2"/>
<evidence type="ECO:0000256" key="3">
    <source>
        <dbReference type="ARBA" id="ARBA00022679"/>
    </source>
</evidence>
<keyword evidence="3 4" id="KW-0808">Transferase</keyword>
<dbReference type="EMBL" id="CP029192">
    <property type="protein sequence ID" value="QES32111.1"/>
    <property type="molecule type" value="Genomic_DNA"/>
</dbReference>
<dbReference type="InterPro" id="IPR033964">
    <property type="entry name" value="ABBA"/>
</dbReference>